<comment type="caution">
    <text evidence="2">The sequence shown here is derived from an EMBL/GenBank/DDBJ whole genome shotgun (WGS) entry which is preliminary data.</text>
</comment>
<sequence length="333" mass="33967">MIDKQTILDTLEVAGAARTARRRFLRMTAGAAAAGGGLALLAACGNDDNDTPGPTPTPSPSATPTTTQADIDVLTFALQLEYLEGAYYNFAAFGTGVPVTLTAGVGAAGAVTGGALVPFTDLNVRNIAREIAYDELAHITFLRSVLGDASAAQPAINIAGDATGAFTLAARAAGVVGPTELFNPYANDESFLLGAYLLTDVGVSAYRGAAKLIVNKTFLEASAGILATECYHDAAIRGTLYAKGVTRTDLPAATVKISNARDALDGASETDQPIVEADGVTANLVPTDANGLVLGRTAEQVLNVVYQTKAAVARGGFFPNGVNGNVRTSGAQA</sequence>
<dbReference type="AlphaFoldDB" id="A0A7W9BAE6"/>
<gene>
    <name evidence="2" type="ORF">FHS94_000401</name>
</gene>
<evidence type="ECO:0000256" key="1">
    <source>
        <dbReference type="SAM" id="MobiDB-lite"/>
    </source>
</evidence>
<name>A0A7W9BAE6_9SPHN</name>
<dbReference type="Proteomes" id="UP000546200">
    <property type="component" value="Unassembled WGS sequence"/>
</dbReference>
<evidence type="ECO:0000313" key="2">
    <source>
        <dbReference type="EMBL" id="MBB5713582.1"/>
    </source>
</evidence>
<protein>
    <recommendedName>
        <fullName evidence="4">Ferritin-like domain-containing protein</fullName>
    </recommendedName>
</protein>
<organism evidence="2 3">
    <name type="scientific">Sphingomonas aerophila</name>
    <dbReference type="NCBI Taxonomy" id="1344948"/>
    <lineage>
        <taxon>Bacteria</taxon>
        <taxon>Pseudomonadati</taxon>
        <taxon>Pseudomonadota</taxon>
        <taxon>Alphaproteobacteria</taxon>
        <taxon>Sphingomonadales</taxon>
        <taxon>Sphingomonadaceae</taxon>
        <taxon>Sphingomonas</taxon>
    </lineage>
</organism>
<accession>A0A7W9BAE6</accession>
<dbReference type="InterPro" id="IPR052965">
    <property type="entry name" value="Pigment-catalase-like"/>
</dbReference>
<evidence type="ECO:0008006" key="4">
    <source>
        <dbReference type="Google" id="ProtNLM"/>
    </source>
</evidence>
<dbReference type="Pfam" id="PF13668">
    <property type="entry name" value="Ferritin_2"/>
    <property type="match status" value="1"/>
</dbReference>
<keyword evidence="3" id="KW-1185">Reference proteome</keyword>
<proteinExistence type="predicted"/>
<evidence type="ECO:0000313" key="3">
    <source>
        <dbReference type="Proteomes" id="UP000546200"/>
    </source>
</evidence>
<dbReference type="PROSITE" id="PS51318">
    <property type="entry name" value="TAT"/>
    <property type="match status" value="1"/>
</dbReference>
<reference evidence="2 3" key="1">
    <citation type="submission" date="2020-08" db="EMBL/GenBank/DDBJ databases">
        <title>Genomic Encyclopedia of Type Strains, Phase IV (KMG-IV): sequencing the most valuable type-strain genomes for metagenomic binning, comparative biology and taxonomic classification.</title>
        <authorList>
            <person name="Goeker M."/>
        </authorList>
    </citation>
    <scope>NUCLEOTIDE SEQUENCE [LARGE SCALE GENOMIC DNA]</scope>
    <source>
        <strain evidence="2 3">DSM 100044</strain>
    </source>
</reference>
<dbReference type="EMBL" id="JACIJK010000001">
    <property type="protein sequence ID" value="MBB5713582.1"/>
    <property type="molecule type" value="Genomic_DNA"/>
</dbReference>
<dbReference type="PANTHER" id="PTHR31694:SF26">
    <property type="entry name" value="OS05G0151100 PROTEIN"/>
    <property type="match status" value="1"/>
</dbReference>
<dbReference type="InterPro" id="IPR006311">
    <property type="entry name" value="TAT_signal"/>
</dbReference>
<dbReference type="PANTHER" id="PTHR31694">
    <property type="entry name" value="DESICCATION-LIKE PROTEIN"/>
    <property type="match status" value="1"/>
</dbReference>
<dbReference type="RefSeq" id="WP_184054041.1">
    <property type="nucleotide sequence ID" value="NZ_JACIJK010000001.1"/>
</dbReference>
<feature type="region of interest" description="Disordered" evidence="1">
    <location>
        <begin position="45"/>
        <end position="66"/>
    </location>
</feature>